<evidence type="ECO:0000313" key="2">
    <source>
        <dbReference type="Proteomes" id="UP000647424"/>
    </source>
</evidence>
<name>A0A927FHS7_9BURK</name>
<proteinExistence type="predicted"/>
<accession>A0A927FHS7</accession>
<reference evidence="1" key="1">
    <citation type="submission" date="2020-09" db="EMBL/GenBank/DDBJ databases">
        <title>Genome seq and assembly of Limnohabitants sp.</title>
        <authorList>
            <person name="Chhetri G."/>
        </authorList>
    </citation>
    <scope>NUCLEOTIDE SEQUENCE</scope>
    <source>
        <strain evidence="1">JUR4</strain>
    </source>
</reference>
<protein>
    <submittedName>
        <fullName evidence="1">Uncharacterized protein</fullName>
    </submittedName>
</protein>
<gene>
    <name evidence="1" type="ORF">IC609_14375</name>
</gene>
<dbReference type="AlphaFoldDB" id="A0A927FHS7"/>
<keyword evidence="2" id="KW-1185">Reference proteome</keyword>
<dbReference type="Proteomes" id="UP000647424">
    <property type="component" value="Unassembled WGS sequence"/>
</dbReference>
<evidence type="ECO:0000313" key="1">
    <source>
        <dbReference type="EMBL" id="MBD8051729.1"/>
    </source>
</evidence>
<comment type="caution">
    <text evidence="1">The sequence shown here is derived from an EMBL/GenBank/DDBJ whole genome shotgun (WGS) entry which is preliminary data.</text>
</comment>
<dbReference type="EMBL" id="JACYFT010000003">
    <property type="protein sequence ID" value="MBD8051729.1"/>
    <property type="molecule type" value="Genomic_DNA"/>
</dbReference>
<organism evidence="1 2">
    <name type="scientific">Limnohabitans radicicola</name>
    <dbReference type="NCBI Taxonomy" id="2771427"/>
    <lineage>
        <taxon>Bacteria</taxon>
        <taxon>Pseudomonadati</taxon>
        <taxon>Pseudomonadota</taxon>
        <taxon>Betaproteobacteria</taxon>
        <taxon>Burkholderiales</taxon>
        <taxon>Comamonadaceae</taxon>
        <taxon>Limnohabitans</taxon>
    </lineage>
</organism>
<sequence>MAAPEPLRAKAGIQPGAPVIEVVRPKLSAPISSPSTIELLFQSAAPSAVRPETFKAFYGRLRIDITPRLLNATQVTAQGITVKEASLPKGSHRLLLSIEDSEGRQGQKMLEFEVN</sequence>